<evidence type="ECO:0000313" key="1">
    <source>
        <dbReference type="EMBL" id="CAB4145424.1"/>
    </source>
</evidence>
<gene>
    <name evidence="1" type="ORF">UFOVP482_4</name>
</gene>
<dbReference type="EMBL" id="LR796456">
    <property type="protein sequence ID" value="CAB4145424.1"/>
    <property type="molecule type" value="Genomic_DNA"/>
</dbReference>
<proteinExistence type="predicted"/>
<name>A0A6J5MFQ4_9CAUD</name>
<sequence length="110" mass="11470">MIEPAVSDLTLYQGATFEKTWTVKTDGTAVNWTGYTGQFEVKSIPGDTVVFDITPTLGGAAGTIAVTITAAASASTPSGPYNYNLKLTSGTYVTWLLRGTLTVIGETSAV</sequence>
<organism evidence="1">
    <name type="scientific">uncultured Caudovirales phage</name>
    <dbReference type="NCBI Taxonomy" id="2100421"/>
    <lineage>
        <taxon>Viruses</taxon>
        <taxon>Duplodnaviria</taxon>
        <taxon>Heunggongvirae</taxon>
        <taxon>Uroviricota</taxon>
        <taxon>Caudoviricetes</taxon>
        <taxon>Peduoviridae</taxon>
        <taxon>Maltschvirus</taxon>
        <taxon>Maltschvirus maltsch</taxon>
    </lineage>
</organism>
<reference evidence="1" key="1">
    <citation type="submission" date="2020-04" db="EMBL/GenBank/DDBJ databases">
        <authorList>
            <person name="Chiriac C."/>
            <person name="Salcher M."/>
            <person name="Ghai R."/>
            <person name="Kavagutti S V."/>
        </authorList>
    </citation>
    <scope>NUCLEOTIDE SEQUENCE</scope>
</reference>
<accession>A0A6J5MFQ4</accession>
<protein>
    <submittedName>
        <fullName evidence="1">Uncharacterized protein</fullName>
    </submittedName>
</protein>